<evidence type="ECO:0000313" key="3">
    <source>
        <dbReference type="EMBL" id="GHP09038.1"/>
    </source>
</evidence>
<feature type="compositionally biased region" description="Basic residues" evidence="2">
    <location>
        <begin position="748"/>
        <end position="762"/>
    </location>
</feature>
<feature type="coiled-coil region" evidence="1">
    <location>
        <begin position="312"/>
        <end position="346"/>
    </location>
</feature>
<feature type="coiled-coil region" evidence="1">
    <location>
        <begin position="398"/>
        <end position="425"/>
    </location>
</feature>
<dbReference type="AlphaFoldDB" id="A0A830HQ44"/>
<feature type="region of interest" description="Disordered" evidence="2">
    <location>
        <begin position="682"/>
        <end position="762"/>
    </location>
</feature>
<accession>A0A830HQ44</accession>
<dbReference type="EMBL" id="BNJQ01000023">
    <property type="protein sequence ID" value="GHP09038.1"/>
    <property type="molecule type" value="Genomic_DNA"/>
</dbReference>
<feature type="compositionally biased region" description="Low complexity" evidence="2">
    <location>
        <begin position="516"/>
        <end position="527"/>
    </location>
</feature>
<name>A0A830HQ44_9CHLO</name>
<keyword evidence="4" id="KW-1185">Reference proteome</keyword>
<feature type="compositionally biased region" description="Basic and acidic residues" evidence="2">
    <location>
        <begin position="528"/>
        <end position="543"/>
    </location>
</feature>
<keyword evidence="1" id="KW-0175">Coiled coil</keyword>
<protein>
    <submittedName>
        <fullName evidence="3">Uncharacterized protein</fullName>
    </submittedName>
</protein>
<feature type="region of interest" description="Disordered" evidence="2">
    <location>
        <begin position="496"/>
        <end position="543"/>
    </location>
</feature>
<evidence type="ECO:0000256" key="1">
    <source>
        <dbReference type="SAM" id="Coils"/>
    </source>
</evidence>
<comment type="caution">
    <text evidence="3">The sequence shown here is derived from an EMBL/GenBank/DDBJ whole genome shotgun (WGS) entry which is preliminary data.</text>
</comment>
<organism evidence="3 4">
    <name type="scientific">Pycnococcus provasolii</name>
    <dbReference type="NCBI Taxonomy" id="41880"/>
    <lineage>
        <taxon>Eukaryota</taxon>
        <taxon>Viridiplantae</taxon>
        <taxon>Chlorophyta</taxon>
        <taxon>Pseudoscourfieldiophyceae</taxon>
        <taxon>Pseudoscourfieldiales</taxon>
        <taxon>Pycnococcaceae</taxon>
        <taxon>Pycnococcus</taxon>
    </lineage>
</organism>
<reference evidence="3" key="1">
    <citation type="submission" date="2020-10" db="EMBL/GenBank/DDBJ databases">
        <title>Unveiling of a novel bifunctional photoreceptor, Dualchrome1, isolated from a cosmopolitan green alga.</title>
        <authorList>
            <person name="Suzuki S."/>
            <person name="Kawachi M."/>
        </authorList>
    </citation>
    <scope>NUCLEOTIDE SEQUENCE</scope>
    <source>
        <strain evidence="3">NIES 2893</strain>
    </source>
</reference>
<feature type="compositionally biased region" description="Low complexity" evidence="2">
    <location>
        <begin position="91"/>
        <end position="111"/>
    </location>
</feature>
<feature type="coiled-coil region" evidence="1">
    <location>
        <begin position="596"/>
        <end position="623"/>
    </location>
</feature>
<feature type="compositionally biased region" description="Gly residues" evidence="2">
    <location>
        <begin position="38"/>
        <end position="57"/>
    </location>
</feature>
<proteinExistence type="predicted"/>
<evidence type="ECO:0000313" key="4">
    <source>
        <dbReference type="Proteomes" id="UP000660262"/>
    </source>
</evidence>
<dbReference type="Proteomes" id="UP000660262">
    <property type="component" value="Unassembled WGS sequence"/>
</dbReference>
<feature type="compositionally biased region" description="Basic and acidic residues" evidence="2">
    <location>
        <begin position="733"/>
        <end position="747"/>
    </location>
</feature>
<evidence type="ECO:0000256" key="2">
    <source>
        <dbReference type="SAM" id="MobiDB-lite"/>
    </source>
</evidence>
<feature type="region of interest" description="Disordered" evidence="2">
    <location>
        <begin position="1"/>
        <end position="117"/>
    </location>
</feature>
<feature type="compositionally biased region" description="Basic residues" evidence="2">
    <location>
        <begin position="693"/>
        <end position="702"/>
    </location>
</feature>
<gene>
    <name evidence="3" type="ORF">PPROV_000777500</name>
</gene>
<sequence length="762" mass="83313">MALPPSGGVGSAAGGVRVTPGPVLKSAKSAKIHSTVREGGGGGGGGGGIPPGGGGRYQGRSTQGSGGGAKSSSAHSPHAFTSAGSPQHATPPGASSSSSSPERLPSISPIPFALADGDGTVDEQLRAAREEHRRLLEELRAVKEASRLHKGAPEGTEEKVLELVKNVERLEFEHNAVVDTVADKQEKISKLANRLDLDPLERVEDAEVVAVHQHSAAVLDERTRQAESDWDFVTTIEMPTLKRMVERTQKGLLDDIRKQTETSDELADVRDDINRIALYFVEVSALQRRSEVMLKETRETVEAESAKRKLMLEQRRKLVASIEKKRKEMEEAKARQMAALQSLQAERSKRLFQVKTKEFIEYTRRVVTDHKEGELRTLFAELFGMPEPPPPKEVVNALNNTGKKTEYLKAQIEELERKEHGLRAKQLPALQATRDELSQRVNEPLSRADVVQDNIDEKMKGVRSTMRNLRSAETSLSIASTGIDELLRQSERLMASAMPPEEKADEPEEPPKEGLAAPTAAMKARLAAKAEEDSRKKEAKKSGLEKLKRGLAAVKGTKGLTKGGIAALTGAASIMLAKKHARVAEAEVSAGPQVVIEDLETRMDRLETLLAKALELMEGTSEEELRSRSASAMEMALERQDKNGGKTPFRRPWVFGSMFSDADNLADDADGDDVLLLARKAATRSKTPTSKSRSARQGRKTSTRSVTPVSRLPLQDTPTGRLRRPTSDTLEEPISRDAIKLSSEKAKKEHHRAQKRQAKHAH</sequence>
<feature type="compositionally biased region" description="Low complexity" evidence="2">
    <location>
        <begin position="682"/>
        <end position="692"/>
    </location>
</feature>